<reference evidence="4 5" key="1">
    <citation type="submission" date="2018-09" db="EMBL/GenBank/DDBJ databases">
        <authorList>
            <person name="Tagini F."/>
        </authorList>
    </citation>
    <scope>NUCLEOTIDE SEQUENCE [LARGE SCALE GENOMIC DNA]</scope>
    <source>
        <strain evidence="4 5">MK42</strain>
    </source>
</reference>
<evidence type="ECO:0000256" key="1">
    <source>
        <dbReference type="ARBA" id="ARBA00006432"/>
    </source>
</evidence>
<evidence type="ECO:0000313" key="5">
    <source>
        <dbReference type="Proteomes" id="UP000279331"/>
    </source>
</evidence>
<dbReference type="InterPro" id="IPR045851">
    <property type="entry name" value="AMP-bd_C_sf"/>
</dbReference>
<comment type="similarity">
    <text evidence="1">Belongs to the ATP-dependent AMP-binding enzyme family.</text>
</comment>
<dbReference type="InterPro" id="IPR025110">
    <property type="entry name" value="AMP-bd_C"/>
</dbReference>
<dbReference type="GO" id="GO:0031956">
    <property type="term" value="F:medium-chain fatty acid-CoA ligase activity"/>
    <property type="evidence" value="ECO:0007669"/>
    <property type="project" value="TreeGrafter"/>
</dbReference>
<feature type="region of interest" description="Disordered" evidence="2">
    <location>
        <begin position="34"/>
        <end position="53"/>
    </location>
</feature>
<dbReference type="AlphaFoldDB" id="A0AB38ULT2"/>
<accession>A0AB38ULT2</accession>
<organism evidence="4 5">
    <name type="scientific">Mycobacterium persicum</name>
    <dbReference type="NCBI Taxonomy" id="1487726"/>
    <lineage>
        <taxon>Bacteria</taxon>
        <taxon>Bacillati</taxon>
        <taxon>Actinomycetota</taxon>
        <taxon>Actinomycetes</taxon>
        <taxon>Mycobacteriales</taxon>
        <taxon>Mycobacteriaceae</taxon>
        <taxon>Mycobacterium</taxon>
    </lineage>
</organism>
<dbReference type="Gene3D" id="3.30.300.30">
    <property type="match status" value="1"/>
</dbReference>
<protein>
    <submittedName>
        <fullName evidence="4">4-chlorobenzoate--CoA ligase</fullName>
        <ecNumber evidence="4">6.2.1.33</ecNumber>
    </submittedName>
</protein>
<comment type="caution">
    <text evidence="4">The sequence shown here is derived from an EMBL/GenBank/DDBJ whole genome shotgun (WGS) entry which is preliminary data.</text>
</comment>
<dbReference type="PANTHER" id="PTHR43201:SF8">
    <property type="entry name" value="ACYL-COA SYNTHETASE FAMILY MEMBER 3"/>
    <property type="match status" value="1"/>
</dbReference>
<gene>
    <name evidence="4" type="ORF">LAUMK42_00400</name>
</gene>
<evidence type="ECO:0000259" key="3">
    <source>
        <dbReference type="Pfam" id="PF13193"/>
    </source>
</evidence>
<evidence type="ECO:0000256" key="2">
    <source>
        <dbReference type="SAM" id="MobiDB-lite"/>
    </source>
</evidence>
<dbReference type="SUPFAM" id="SSF56801">
    <property type="entry name" value="Acetyl-CoA synthetase-like"/>
    <property type="match status" value="1"/>
</dbReference>
<feature type="domain" description="AMP-binding enzyme C-terminal" evidence="3">
    <location>
        <begin position="2"/>
        <end position="72"/>
    </location>
</feature>
<dbReference type="PANTHER" id="PTHR43201">
    <property type="entry name" value="ACYL-COA SYNTHETASE"/>
    <property type="match status" value="1"/>
</dbReference>
<sequence>MLIEHPQVRDVAVVGVDDPHWGQAIVAVVVPSAGADPDPQELRDHVRSSLRGSRTPDRVVFRDELPTTATGKVLRRQIIEELAGTAS</sequence>
<keyword evidence="4" id="KW-0436">Ligase</keyword>
<dbReference type="Proteomes" id="UP000279331">
    <property type="component" value="Unassembled WGS sequence"/>
</dbReference>
<evidence type="ECO:0000313" key="4">
    <source>
        <dbReference type="EMBL" id="VAZ81598.1"/>
    </source>
</evidence>
<dbReference type="GO" id="GO:0018861">
    <property type="term" value="F:4-chlorobenzoate-CoA ligase activity"/>
    <property type="evidence" value="ECO:0007669"/>
    <property type="project" value="UniProtKB-EC"/>
</dbReference>
<dbReference type="GO" id="GO:0006631">
    <property type="term" value="P:fatty acid metabolic process"/>
    <property type="evidence" value="ECO:0007669"/>
    <property type="project" value="TreeGrafter"/>
</dbReference>
<proteinExistence type="inferred from homology"/>
<name>A0AB38ULT2_9MYCO</name>
<dbReference type="Pfam" id="PF13193">
    <property type="entry name" value="AMP-binding_C"/>
    <property type="match status" value="1"/>
</dbReference>
<dbReference type="EC" id="6.2.1.33" evidence="4"/>
<dbReference type="EMBL" id="UPHL01000014">
    <property type="protein sequence ID" value="VAZ81598.1"/>
    <property type="molecule type" value="Genomic_DNA"/>
</dbReference>